<proteinExistence type="inferred from homology"/>
<gene>
    <name evidence="16" type="ORF">DFR64_1909</name>
</gene>
<evidence type="ECO:0000256" key="2">
    <source>
        <dbReference type="ARBA" id="ARBA00009189"/>
    </source>
</evidence>
<protein>
    <recommendedName>
        <fullName evidence="4 13">CRISPR-associated exonuclease Cas4</fullName>
        <ecNumber evidence="3 13">3.1.12.1</ecNumber>
    </recommendedName>
</protein>
<sequence>MFPNWFFTLLPFLLIALALLFFWISARLKRNTGMPEGRIIYADSGQWGKPVKPLYDAALGLTGKPDYLIRKRKTIIPVEVKSTWAPTVPYESHKLQLVAYCLLVESYYGKRPPYGLLRYRNRTFRVNFTEELEYQLLDVLDEIREVKEQDEACRSHRQKNRCARCGYRYVCDQRL</sequence>
<dbReference type="NCBIfam" id="TIGR00372">
    <property type="entry name" value="cas4"/>
    <property type="match status" value="1"/>
</dbReference>
<keyword evidence="6 13" id="KW-0479">Metal-binding</keyword>
<evidence type="ECO:0000313" key="17">
    <source>
        <dbReference type="Proteomes" id="UP000256388"/>
    </source>
</evidence>
<feature type="domain" description="DUF83" evidence="15">
    <location>
        <begin position="62"/>
        <end position="171"/>
    </location>
</feature>
<keyword evidence="7 13" id="KW-0378">Hydrolase</keyword>
<dbReference type="GO" id="GO:0046872">
    <property type="term" value="F:metal ion binding"/>
    <property type="evidence" value="ECO:0007669"/>
    <property type="project" value="UniProtKB-KW"/>
</dbReference>
<comment type="similarity">
    <text evidence="2 13">Belongs to the CRISPR-associated exonuclease Cas4 family.</text>
</comment>
<dbReference type="GO" id="GO:0051607">
    <property type="term" value="P:defense response to virus"/>
    <property type="evidence" value="ECO:0007669"/>
    <property type="project" value="UniProtKB-KW"/>
</dbReference>
<evidence type="ECO:0000256" key="6">
    <source>
        <dbReference type="ARBA" id="ARBA00022723"/>
    </source>
</evidence>
<dbReference type="InterPro" id="IPR013343">
    <property type="entry name" value="CRISPR-assoc_prot_Cas4"/>
</dbReference>
<dbReference type="EC" id="3.1.12.1" evidence="3 13"/>
<dbReference type="PANTHER" id="PTHR36531">
    <property type="entry name" value="CRISPR-ASSOCIATED EXONUCLEASE CAS4"/>
    <property type="match status" value="1"/>
</dbReference>
<dbReference type="InterPro" id="IPR051827">
    <property type="entry name" value="Cas4_exonuclease"/>
</dbReference>
<evidence type="ECO:0000256" key="1">
    <source>
        <dbReference type="ARBA" id="ARBA00001966"/>
    </source>
</evidence>
<keyword evidence="11 13" id="KW-0051">Antiviral defense</keyword>
<keyword evidence="12 13" id="KW-0464">Manganese</keyword>
<organism evidence="16 17">
    <name type="scientific">Pelolinea submarina</name>
    <dbReference type="NCBI Taxonomy" id="913107"/>
    <lineage>
        <taxon>Bacteria</taxon>
        <taxon>Bacillati</taxon>
        <taxon>Chloroflexota</taxon>
        <taxon>Anaerolineae</taxon>
        <taxon>Anaerolineales</taxon>
        <taxon>Anaerolineaceae</taxon>
        <taxon>Pelolinea</taxon>
    </lineage>
</organism>
<evidence type="ECO:0000256" key="11">
    <source>
        <dbReference type="ARBA" id="ARBA00023118"/>
    </source>
</evidence>
<evidence type="ECO:0000256" key="10">
    <source>
        <dbReference type="ARBA" id="ARBA00023014"/>
    </source>
</evidence>
<keyword evidence="10 13" id="KW-0411">Iron-sulfur</keyword>
<feature type="transmembrane region" description="Helical" evidence="14">
    <location>
        <begin position="6"/>
        <end position="24"/>
    </location>
</feature>
<comment type="caution">
    <text evidence="16">The sequence shown here is derived from an EMBL/GenBank/DDBJ whole genome shotgun (WGS) entry which is preliminary data.</text>
</comment>
<evidence type="ECO:0000256" key="9">
    <source>
        <dbReference type="ARBA" id="ARBA00023004"/>
    </source>
</evidence>
<evidence type="ECO:0000256" key="12">
    <source>
        <dbReference type="ARBA" id="ARBA00023211"/>
    </source>
</evidence>
<dbReference type="PANTHER" id="PTHR36531:SF6">
    <property type="entry name" value="DNA REPLICATION ATP-DEPENDENT HELICASE_NUCLEASE DNA2"/>
    <property type="match status" value="1"/>
</dbReference>
<evidence type="ECO:0000256" key="7">
    <source>
        <dbReference type="ARBA" id="ARBA00022801"/>
    </source>
</evidence>
<reference evidence="16 17" key="1">
    <citation type="submission" date="2018-08" db="EMBL/GenBank/DDBJ databases">
        <title>Genomic Encyclopedia of Type Strains, Phase IV (KMG-IV): sequencing the most valuable type-strain genomes for metagenomic binning, comparative biology and taxonomic classification.</title>
        <authorList>
            <person name="Goeker M."/>
        </authorList>
    </citation>
    <scope>NUCLEOTIDE SEQUENCE [LARGE SCALE GENOMIC DNA]</scope>
    <source>
        <strain evidence="16 17">DSM 23923</strain>
    </source>
</reference>
<dbReference type="Proteomes" id="UP000256388">
    <property type="component" value="Unassembled WGS sequence"/>
</dbReference>
<evidence type="ECO:0000259" key="15">
    <source>
        <dbReference type="Pfam" id="PF01930"/>
    </source>
</evidence>
<dbReference type="Gene3D" id="3.90.320.10">
    <property type="match status" value="1"/>
</dbReference>
<dbReference type="GO" id="GO:0004527">
    <property type="term" value="F:exonuclease activity"/>
    <property type="evidence" value="ECO:0007669"/>
    <property type="project" value="UniProtKB-KW"/>
</dbReference>
<dbReference type="Pfam" id="PF01930">
    <property type="entry name" value="Cas_Cas4"/>
    <property type="match status" value="1"/>
</dbReference>
<comment type="cofactor">
    <cofactor evidence="13">
        <name>Mg(2+)</name>
        <dbReference type="ChEBI" id="CHEBI:18420"/>
    </cofactor>
    <cofactor evidence="13">
        <name>Mn(2+)</name>
        <dbReference type="ChEBI" id="CHEBI:29035"/>
    </cofactor>
    <text evidence="13">Mg(2+) or Mn(2+) required for ssDNA cleavage activity.</text>
</comment>
<dbReference type="RefSeq" id="WP_116225192.1">
    <property type="nucleotide sequence ID" value="NZ_AP018437.1"/>
</dbReference>
<evidence type="ECO:0000256" key="13">
    <source>
        <dbReference type="RuleBase" id="RU365022"/>
    </source>
</evidence>
<dbReference type="InterPro" id="IPR022765">
    <property type="entry name" value="Dna2/Cas4_DUF83"/>
</dbReference>
<dbReference type="EMBL" id="QUMS01000002">
    <property type="protein sequence ID" value="REG08539.1"/>
    <property type="molecule type" value="Genomic_DNA"/>
</dbReference>
<evidence type="ECO:0000256" key="3">
    <source>
        <dbReference type="ARBA" id="ARBA00012768"/>
    </source>
</evidence>
<accession>A0A347ZNQ5</accession>
<keyword evidence="17" id="KW-1185">Reference proteome</keyword>
<keyword evidence="14" id="KW-1133">Transmembrane helix</keyword>
<dbReference type="OrthoDB" id="160794at2"/>
<keyword evidence="14" id="KW-0812">Transmembrane</keyword>
<name>A0A347ZNQ5_9CHLR</name>
<dbReference type="GO" id="GO:0051536">
    <property type="term" value="F:iron-sulfur cluster binding"/>
    <property type="evidence" value="ECO:0007669"/>
    <property type="project" value="UniProtKB-KW"/>
</dbReference>
<evidence type="ECO:0000256" key="14">
    <source>
        <dbReference type="SAM" id="Phobius"/>
    </source>
</evidence>
<dbReference type="InterPro" id="IPR011604">
    <property type="entry name" value="PDDEXK-like_dom_sf"/>
</dbReference>
<keyword evidence="5 13" id="KW-0540">Nuclease</keyword>
<evidence type="ECO:0000256" key="8">
    <source>
        <dbReference type="ARBA" id="ARBA00022839"/>
    </source>
</evidence>
<dbReference type="AlphaFoldDB" id="A0A347ZNQ5"/>
<keyword evidence="8 13" id="KW-0269">Exonuclease</keyword>
<comment type="cofactor">
    <cofactor evidence="1">
        <name>[4Fe-4S] cluster</name>
        <dbReference type="ChEBI" id="CHEBI:49883"/>
    </cofactor>
</comment>
<evidence type="ECO:0000313" key="16">
    <source>
        <dbReference type="EMBL" id="REG08539.1"/>
    </source>
</evidence>
<evidence type="ECO:0000256" key="5">
    <source>
        <dbReference type="ARBA" id="ARBA00022722"/>
    </source>
</evidence>
<evidence type="ECO:0000256" key="4">
    <source>
        <dbReference type="ARBA" id="ARBA00020049"/>
    </source>
</evidence>
<comment type="cofactor">
    <cofactor evidence="13">
        <name>iron-sulfur cluster</name>
        <dbReference type="ChEBI" id="CHEBI:30408"/>
    </cofactor>
</comment>
<comment type="function">
    <text evidence="13">CRISPR (clustered regularly interspaced short palindromic repeat) is an adaptive immune system that provides protection against mobile genetic elements (viruses, transposable elements and conjugative plasmids). CRISPR clusters contain sequences complementary to antecedent mobile elements and target invading nucleic acids. CRISPR clusters are transcribed and processed into CRISPR RNA (crRNA).</text>
</comment>
<keyword evidence="9 13" id="KW-0408">Iron</keyword>
<keyword evidence="14" id="KW-0472">Membrane</keyword>